<accession>A0A4U3L1C5</accession>
<keyword evidence="9" id="KW-1185">Reference proteome</keyword>
<evidence type="ECO:0000256" key="4">
    <source>
        <dbReference type="RuleBase" id="RU362110"/>
    </source>
</evidence>
<dbReference type="GO" id="GO:0005987">
    <property type="term" value="P:sucrose catabolic process"/>
    <property type="evidence" value="ECO:0007669"/>
    <property type="project" value="TreeGrafter"/>
</dbReference>
<feature type="signal peptide" evidence="5">
    <location>
        <begin position="1"/>
        <end position="20"/>
    </location>
</feature>
<dbReference type="InterPro" id="IPR001362">
    <property type="entry name" value="Glyco_hydro_32"/>
</dbReference>
<dbReference type="PANTHER" id="PTHR42800:SF1">
    <property type="entry name" value="EXOINULINASE INUD (AFU_ORTHOLOGUE AFUA_5G00480)"/>
    <property type="match status" value="1"/>
</dbReference>
<evidence type="ECO:0000259" key="7">
    <source>
        <dbReference type="Pfam" id="PF08244"/>
    </source>
</evidence>
<dbReference type="PANTHER" id="PTHR42800">
    <property type="entry name" value="EXOINULINASE INUD (AFU_ORTHOLOGUE AFUA_5G00480)"/>
    <property type="match status" value="1"/>
</dbReference>
<dbReference type="AlphaFoldDB" id="A0A4U3L1C5"/>
<dbReference type="InterPro" id="IPR013320">
    <property type="entry name" value="ConA-like_dom_sf"/>
</dbReference>
<keyword evidence="5" id="KW-0732">Signal</keyword>
<name>A0A4U3L1C5_9BACT</name>
<gene>
    <name evidence="8" type="ORF">FC093_12460</name>
</gene>
<comment type="similarity">
    <text evidence="1 4">Belongs to the glycosyl hydrolase 32 family.</text>
</comment>
<dbReference type="RefSeq" id="WP_137262122.1">
    <property type="nucleotide sequence ID" value="NZ_SZQL01000009.1"/>
</dbReference>
<dbReference type="Pfam" id="PF08244">
    <property type="entry name" value="Glyco_hydro_32C"/>
    <property type="match status" value="1"/>
</dbReference>
<evidence type="ECO:0000256" key="2">
    <source>
        <dbReference type="ARBA" id="ARBA00022801"/>
    </source>
</evidence>
<sequence>MQKRLLLAVFASFLSSFLFAQNNTAATPQWRPVYHFTPAKNWTNDPNGLIYVDGKYQLYYQHNPFENQWGHMSWGHASSTDLLHWQHYPVAMPEKTDNGDTTWRFSGCVVNDKNNTSGFCKNGGCLVAVYTAHSPNRKNESQYIAYSNDGGMSYTDYDKNPVIDLGKTDFRDPNVQWDEQNKRWLMVVALPLEHAVRFYSSPNLKDWTLLSEFGSNQGYSGHPWECPSLLQMPVDGDEANKKWVLFVSCGGPEGGPFMQYFIGNFDGTTFISHNPGTSYLTVDEGNTFYAAISYNDAPQNKNIMVGWMVPLKTGTSPWRGQMSIPRDLSLRTTADGIRLFQQPSSVVAKRISTLPAKQQLTKSNVSLINKELAFSTQPAFNTNAYWIEATFIPNSATDVGFTIAQQKGGNGTIINYNVATNELTVKPAAGDEIHPLKAVVQPVEGKIKLQVLFDKSSLEVFANDGEKAITTYIFPPKDATQFSAFAKGGTAILDTLKVYSMQ</sequence>
<dbReference type="InterPro" id="IPR023296">
    <property type="entry name" value="Glyco_hydro_beta-prop_sf"/>
</dbReference>
<proteinExistence type="inferred from homology"/>
<dbReference type="EMBL" id="SZQL01000009">
    <property type="protein sequence ID" value="TKK68019.1"/>
    <property type="molecule type" value="Genomic_DNA"/>
</dbReference>
<dbReference type="Gene3D" id="2.60.120.560">
    <property type="entry name" value="Exo-inulinase, domain 1"/>
    <property type="match status" value="1"/>
</dbReference>
<dbReference type="GO" id="GO:0004575">
    <property type="term" value="F:sucrose alpha-glucosidase activity"/>
    <property type="evidence" value="ECO:0007669"/>
    <property type="project" value="TreeGrafter"/>
</dbReference>
<evidence type="ECO:0000256" key="5">
    <source>
        <dbReference type="SAM" id="SignalP"/>
    </source>
</evidence>
<dbReference type="SUPFAM" id="SSF49899">
    <property type="entry name" value="Concanavalin A-like lectins/glucanases"/>
    <property type="match status" value="1"/>
</dbReference>
<feature type="chain" id="PRO_5020545367" evidence="5">
    <location>
        <begin position="21"/>
        <end position="502"/>
    </location>
</feature>
<dbReference type="InterPro" id="IPR013148">
    <property type="entry name" value="Glyco_hydro_32_N"/>
</dbReference>
<dbReference type="Gene3D" id="2.115.10.20">
    <property type="entry name" value="Glycosyl hydrolase domain, family 43"/>
    <property type="match status" value="1"/>
</dbReference>
<evidence type="ECO:0000259" key="6">
    <source>
        <dbReference type="Pfam" id="PF00251"/>
    </source>
</evidence>
<dbReference type="Pfam" id="PF00251">
    <property type="entry name" value="Glyco_hydro_32N"/>
    <property type="match status" value="1"/>
</dbReference>
<comment type="caution">
    <text evidence="8">The sequence shown here is derived from an EMBL/GenBank/DDBJ whole genome shotgun (WGS) entry which is preliminary data.</text>
</comment>
<evidence type="ECO:0000256" key="1">
    <source>
        <dbReference type="ARBA" id="ARBA00009902"/>
    </source>
</evidence>
<dbReference type="CDD" id="cd18622">
    <property type="entry name" value="GH32_Inu-like"/>
    <property type="match status" value="1"/>
</dbReference>
<keyword evidence="3 4" id="KW-0326">Glycosidase</keyword>
<dbReference type="SUPFAM" id="SSF75005">
    <property type="entry name" value="Arabinanase/levansucrase/invertase"/>
    <property type="match status" value="1"/>
</dbReference>
<reference evidence="8 9" key="1">
    <citation type="submission" date="2019-05" db="EMBL/GenBank/DDBJ databases">
        <title>Panacibacter sp. strain 17mud1-8 Genome sequencing and assembly.</title>
        <authorList>
            <person name="Chhetri G."/>
        </authorList>
    </citation>
    <scope>NUCLEOTIDE SEQUENCE [LARGE SCALE GENOMIC DNA]</scope>
    <source>
        <strain evidence="8 9">17mud1-8</strain>
    </source>
</reference>
<dbReference type="GO" id="GO:0005737">
    <property type="term" value="C:cytoplasm"/>
    <property type="evidence" value="ECO:0007669"/>
    <property type="project" value="TreeGrafter"/>
</dbReference>
<feature type="domain" description="Glycosyl hydrolase family 32 N-terminal" evidence="6">
    <location>
        <begin position="35"/>
        <end position="343"/>
    </location>
</feature>
<dbReference type="InterPro" id="IPR013189">
    <property type="entry name" value="Glyco_hydro_32_C"/>
</dbReference>
<evidence type="ECO:0000256" key="3">
    <source>
        <dbReference type="ARBA" id="ARBA00023295"/>
    </source>
</evidence>
<protein>
    <submittedName>
        <fullName evidence="8">Glycoside hydrolase family 32 protein</fullName>
    </submittedName>
</protein>
<dbReference type="OrthoDB" id="9759709at2"/>
<evidence type="ECO:0000313" key="8">
    <source>
        <dbReference type="EMBL" id="TKK68019.1"/>
    </source>
</evidence>
<dbReference type="Proteomes" id="UP000305848">
    <property type="component" value="Unassembled WGS sequence"/>
</dbReference>
<organism evidence="8 9">
    <name type="scientific">Ilyomonas limi</name>
    <dbReference type="NCBI Taxonomy" id="2575867"/>
    <lineage>
        <taxon>Bacteria</taxon>
        <taxon>Pseudomonadati</taxon>
        <taxon>Bacteroidota</taxon>
        <taxon>Chitinophagia</taxon>
        <taxon>Chitinophagales</taxon>
        <taxon>Chitinophagaceae</taxon>
        <taxon>Ilyomonas</taxon>
    </lineage>
</organism>
<feature type="domain" description="Glycosyl hydrolase family 32 C-terminal" evidence="7">
    <location>
        <begin position="369"/>
        <end position="500"/>
    </location>
</feature>
<keyword evidence="2 4" id="KW-0378">Hydrolase</keyword>
<dbReference type="SMART" id="SM00640">
    <property type="entry name" value="Glyco_32"/>
    <property type="match status" value="1"/>
</dbReference>
<evidence type="ECO:0000313" key="9">
    <source>
        <dbReference type="Proteomes" id="UP000305848"/>
    </source>
</evidence>